<evidence type="ECO:0000313" key="5">
    <source>
        <dbReference type="Ensembl" id="ENSTGUP00000009530.2"/>
    </source>
</evidence>
<dbReference type="InterPro" id="IPR002919">
    <property type="entry name" value="TIL_dom"/>
</dbReference>
<dbReference type="FunFam" id="2.10.25.10:FF:000055">
    <property type="entry name" value="alpha-tectorin isoform X1"/>
    <property type="match status" value="5"/>
</dbReference>
<dbReference type="Pfam" id="PF00094">
    <property type="entry name" value="VWD"/>
    <property type="match status" value="4"/>
</dbReference>
<keyword evidence="2" id="KW-1015">Disulfide bond</keyword>
<dbReference type="InterPro" id="IPR003645">
    <property type="entry name" value="Fol_N"/>
</dbReference>
<dbReference type="PROSITE" id="PS51233">
    <property type="entry name" value="VWFD"/>
    <property type="match status" value="4"/>
</dbReference>
<evidence type="ECO:0000256" key="1">
    <source>
        <dbReference type="ARBA" id="ARBA00022737"/>
    </source>
</evidence>
<dbReference type="PANTHER" id="PTHR11339:SF373">
    <property type="entry name" value="VWFD DOMAIN-CONTAINING PROTEIN"/>
    <property type="match status" value="1"/>
</dbReference>
<dbReference type="InParanoid" id="H0ZG18"/>
<dbReference type="SMART" id="SM00215">
    <property type="entry name" value="VWC_out"/>
    <property type="match status" value="3"/>
</dbReference>
<evidence type="ECO:0000259" key="4">
    <source>
        <dbReference type="PROSITE" id="PS51233"/>
    </source>
</evidence>
<dbReference type="Pfam" id="PF01826">
    <property type="entry name" value="TIL"/>
    <property type="match status" value="5"/>
</dbReference>
<dbReference type="Ensembl" id="ENSTGUT00000009631.2">
    <property type="protein sequence ID" value="ENSTGUP00000009530.2"/>
    <property type="gene ID" value="ENSTGUG00000009243.2"/>
</dbReference>
<protein>
    <recommendedName>
        <fullName evidence="4">VWFD domain-containing protein</fullName>
    </recommendedName>
</protein>
<evidence type="ECO:0000313" key="6">
    <source>
        <dbReference type="Proteomes" id="UP000007754"/>
    </source>
</evidence>
<reference evidence="5 6" key="1">
    <citation type="journal article" date="2010" name="Nature">
        <title>The genome of a songbird.</title>
        <authorList>
            <person name="Warren W.C."/>
            <person name="Clayton D.F."/>
            <person name="Ellegren H."/>
            <person name="Arnold A.P."/>
            <person name="Hillier L.W."/>
            <person name="Kunstner A."/>
            <person name="Searle S."/>
            <person name="White S."/>
            <person name="Vilella A.J."/>
            <person name="Fairley S."/>
            <person name="Heger A."/>
            <person name="Kong L."/>
            <person name="Ponting C.P."/>
            <person name="Jarvis E.D."/>
            <person name="Mello C.V."/>
            <person name="Minx P."/>
            <person name="Lovell P."/>
            <person name="Velho T.A."/>
            <person name="Ferris M."/>
            <person name="Balakrishnan C.N."/>
            <person name="Sinha S."/>
            <person name="Blatti C."/>
            <person name="London S.E."/>
            <person name="Li Y."/>
            <person name="Lin Y.C."/>
            <person name="George J."/>
            <person name="Sweedler J."/>
            <person name="Southey B."/>
            <person name="Gunaratne P."/>
            <person name="Watson M."/>
            <person name="Nam K."/>
            <person name="Backstrom N."/>
            <person name="Smeds L."/>
            <person name="Nabholz B."/>
            <person name="Itoh Y."/>
            <person name="Whitney O."/>
            <person name="Pfenning A.R."/>
            <person name="Howard J."/>
            <person name="Volker M."/>
            <person name="Skinner B.M."/>
            <person name="Griffin D.K."/>
            <person name="Ye L."/>
            <person name="McLaren W.M."/>
            <person name="Flicek P."/>
            <person name="Quesada V."/>
            <person name="Velasco G."/>
            <person name="Lopez-Otin C."/>
            <person name="Puente X.S."/>
            <person name="Olender T."/>
            <person name="Lancet D."/>
            <person name="Smit A.F."/>
            <person name="Hubley R."/>
            <person name="Konkel M.K."/>
            <person name="Walker J.A."/>
            <person name="Batzer M.A."/>
            <person name="Gu W."/>
            <person name="Pollock D.D."/>
            <person name="Chen L."/>
            <person name="Cheng Z."/>
            <person name="Eichler E.E."/>
            <person name="Stapley J."/>
            <person name="Slate J."/>
            <person name="Ekblom R."/>
            <person name="Birkhead T."/>
            <person name="Burke T."/>
            <person name="Burt D."/>
            <person name="Scharff C."/>
            <person name="Adam I."/>
            <person name="Richard H."/>
            <person name="Sultan M."/>
            <person name="Soldatov A."/>
            <person name="Lehrach H."/>
            <person name="Edwards S.V."/>
            <person name="Yang S.P."/>
            <person name="Li X."/>
            <person name="Graves T."/>
            <person name="Fulton L."/>
            <person name="Nelson J."/>
            <person name="Chinwalla A."/>
            <person name="Hou S."/>
            <person name="Mardis E.R."/>
            <person name="Wilson R.K."/>
        </authorList>
    </citation>
    <scope>NUCLEOTIDE SEQUENCE [LARGE SCALE GENOMIC DNA]</scope>
</reference>
<dbReference type="SMART" id="SM00216">
    <property type="entry name" value="VWD"/>
    <property type="match status" value="4"/>
</dbReference>
<dbReference type="InterPro" id="IPR001846">
    <property type="entry name" value="VWF_type-D"/>
</dbReference>
<dbReference type="SMART" id="SM00274">
    <property type="entry name" value="FOLN"/>
    <property type="match status" value="2"/>
</dbReference>
<feature type="domain" description="VWFD" evidence="4">
    <location>
        <begin position="506"/>
        <end position="686"/>
    </location>
</feature>
<keyword evidence="1" id="KW-0677">Repeat</keyword>
<dbReference type="Proteomes" id="UP000007754">
    <property type="component" value="Chromosome 9"/>
</dbReference>
<proteinExistence type="predicted"/>
<dbReference type="InterPro" id="IPR001007">
    <property type="entry name" value="VWF_dom"/>
</dbReference>
<dbReference type="HOGENOM" id="CLU_011515_0_0_1"/>
<dbReference type="OMA" id="PACNETD"/>
<dbReference type="SMART" id="SM00214">
    <property type="entry name" value="VWC"/>
    <property type="match status" value="2"/>
</dbReference>
<dbReference type="STRING" id="59729.ENSTGUP00000036097"/>
<keyword evidence="3" id="KW-0325">Glycoprotein</keyword>
<dbReference type="InterPro" id="IPR025615">
    <property type="entry name" value="TILa_dom"/>
</dbReference>
<name>H0ZG18_TAEGU</name>
<accession>H0ZG18</accession>
<dbReference type="InterPro" id="IPR036084">
    <property type="entry name" value="Ser_inhib-like_sf"/>
</dbReference>
<dbReference type="Pfam" id="PF08742">
    <property type="entry name" value="C8"/>
    <property type="match status" value="4"/>
</dbReference>
<keyword evidence="6" id="KW-1185">Reference proteome</keyword>
<dbReference type="PANTHER" id="PTHR11339">
    <property type="entry name" value="EXTRACELLULAR MATRIX GLYCOPROTEIN RELATED"/>
    <property type="match status" value="1"/>
</dbReference>
<organism evidence="5 6">
    <name type="scientific">Taeniopygia guttata</name>
    <name type="common">Zebra finch</name>
    <name type="synonym">Poephila guttata</name>
    <dbReference type="NCBI Taxonomy" id="59729"/>
    <lineage>
        <taxon>Eukaryota</taxon>
        <taxon>Metazoa</taxon>
        <taxon>Chordata</taxon>
        <taxon>Craniata</taxon>
        <taxon>Vertebrata</taxon>
        <taxon>Euteleostomi</taxon>
        <taxon>Archelosauria</taxon>
        <taxon>Archosauria</taxon>
        <taxon>Dinosauria</taxon>
        <taxon>Saurischia</taxon>
        <taxon>Theropoda</taxon>
        <taxon>Coelurosauria</taxon>
        <taxon>Aves</taxon>
        <taxon>Neognathae</taxon>
        <taxon>Neoaves</taxon>
        <taxon>Telluraves</taxon>
        <taxon>Australaves</taxon>
        <taxon>Passeriformes</taxon>
        <taxon>Passeroidea</taxon>
        <taxon>Estrildidae</taxon>
        <taxon>Estrildinae</taxon>
        <taxon>Taeniopygia</taxon>
    </lineage>
</organism>
<dbReference type="InterPro" id="IPR050780">
    <property type="entry name" value="Mucin_vWF_Thrombospondin_sf"/>
</dbReference>
<dbReference type="GO" id="GO:0005615">
    <property type="term" value="C:extracellular space"/>
    <property type="evidence" value="ECO:0007669"/>
    <property type="project" value="TreeGrafter"/>
</dbReference>
<reference evidence="5" key="3">
    <citation type="submission" date="2025-09" db="UniProtKB">
        <authorList>
            <consortium name="Ensembl"/>
        </authorList>
    </citation>
    <scope>IDENTIFICATION</scope>
</reference>
<sequence>CPPNSYYDPCMTGCPATCVDQEAPQNCSKPCVEGCACNSGFLLSGDTCVPEANCGCLFEGNYYTVSENPALVCRPLPGPSSACPFLLHTLRFGVPLGCYPASTAVCHIYGDPHYSTFDGKLHHFQGSCNYTVVTGCDNSSLGFSVTTRNKHRGSQSWTALDSVALSLEGLHIINGALVTLPASPAPGVTISLSGSYVRVSTKLGVQVLSSGFYTMVMTDFGLRVKFDGKHRVEVTLPSTFGQKVCGMCGNYNGIAADDFQNPEGAMESDSTSLGNSWEVSNNSRWVWPPVALGTHCSAGPLPTPACNETDKQLISSSHFCGLLTDSSGPFQLCHAVLSPSSYFDTCFYDLCELGLDRETLCKSLQSYADACQSLGVQIPVWRNATLCPITCPANSHYEPCAAACPATCVDPKAPYNCSLPCVEGCVCDSGFLLYNDRCVPSQQCGCWHNGQHYPVGSEFWTDDTCSSKCTCPARGSQVQCFNASCPAGQYCGVQNGKPVCLEHSYGICHVHGDPHYKTFDKVTHNFMGNCTYTLAKVCSNTTSLPYFNVEAKNEHRDNTRVSYVREVVVEVYGERVVILKQQKSHVLVNNVRQTLPVSAAGGAIMVSQSGRYIVLETDFSLRVSYDTDHSVEVKVPTTYFNLTCGMCGNFNNRRDDEYMMPNGQQAADSNALGESWQVPDSDPSCGVPGPSTPCSAEEEKLYRSDQFCGMLTTRPSSFETCHGVINPQDYFDTCLYDLCALNGGQEFLCAALEAYADACQAAGVTLLPWRNATFCPLQCPPNSYYDPCMTGCPATCVDQEAPQNCSKPCVEGCACNSGFLLSGDTCVPEANCGCLFEGNYYTVSENPALNCTRQCRCEAKGQMVCSALSCVEDEVCKIQDGQRGCYPASTAVCHIYGDPHYSTFDGKLHHFQGSCNYTVVTGCDNSSLGFSVTTPANEHRGGNTRVSYVRYVDVDVADQRIRLGQGGVVTVSVQVLSSGFYTMVMTDFGLRVKFDGKHRVEVTLPSTFGQKVCGMCGKLQRDIALGTQWAREGGGGTRRSPQMTMGPSCLCFHSCSAGPLPTPACNETDKQLISSSHFCGLLTDSSGPFQLCHAVLSPSSYFDTCFYDLCELGLDRETLCKSLQSYADACQSLGVQIPVWRNATLCPITCPANSHYEPCAAACPATCVDPKAPYNCSLPCVEGCVCDSGFLLYNDRCVPSQQCGCWHNGQHYPVGSEFWTDDTCSSKCTCPARGSQVQCFNASCPAGQYCGVQNGKPVCLEHSYGICHVHGDPHYKTFDKVTHNFMGNCTYTLAKVCSNTTSLPYFNVEAKNEHRGNTRVSYVREVVQVAFFSLLGGVNNVRQTLPVSAAGGAITVSQSGRYIVLETDFSLRVSYDTDHSVEVKVPTTYFNLTCGMCGNFNNRRDDEYMMPNGQQAADSNALGESWQVPDSDPSCGVPGPSTPCSAEEEKLYRSDQFCGMLTTRPSSFETCHGVINPQDYFDTCLYDLCALNGGQEFLCAALEAYADACQAAGVTLLPWRNATFCPLQCPPNSYYDPCMTGCPATCVDQEAPQNCSKPCVEGCACNSGFLLSGDTCVPEANCGCLFEGNYYTVSENPALVCRPLPGPSSACPFLLHTLRFGVPLPAGRRILRE</sequence>
<evidence type="ECO:0000256" key="2">
    <source>
        <dbReference type="ARBA" id="ARBA00023157"/>
    </source>
</evidence>
<dbReference type="Pfam" id="PF12714">
    <property type="entry name" value="TILa"/>
    <property type="match status" value="2"/>
</dbReference>
<dbReference type="CDD" id="cd19941">
    <property type="entry name" value="TIL"/>
    <property type="match status" value="5"/>
</dbReference>
<dbReference type="GeneTree" id="ENSGT00940000156850"/>
<feature type="domain" description="VWFD" evidence="4">
    <location>
        <begin position="104"/>
        <end position="285"/>
    </location>
</feature>
<reference evidence="5" key="2">
    <citation type="submission" date="2025-08" db="UniProtKB">
        <authorList>
            <consortium name="Ensembl"/>
        </authorList>
    </citation>
    <scope>IDENTIFICATION</scope>
</reference>
<dbReference type="GO" id="GO:0031012">
    <property type="term" value="C:extracellular matrix"/>
    <property type="evidence" value="ECO:0007669"/>
    <property type="project" value="TreeGrafter"/>
</dbReference>
<dbReference type="SMART" id="SM00832">
    <property type="entry name" value="C8"/>
    <property type="match status" value="4"/>
</dbReference>
<feature type="domain" description="VWFD" evidence="4">
    <location>
        <begin position="1265"/>
        <end position="1436"/>
    </location>
</feature>
<feature type="domain" description="VWFD" evidence="4">
    <location>
        <begin position="891"/>
        <end position="1050"/>
    </location>
</feature>
<dbReference type="Gene3D" id="2.10.25.10">
    <property type="entry name" value="Laminin"/>
    <property type="match status" value="5"/>
</dbReference>
<dbReference type="SUPFAM" id="SSF57567">
    <property type="entry name" value="Serine protease inhibitors"/>
    <property type="match status" value="5"/>
</dbReference>
<evidence type="ECO:0000256" key="3">
    <source>
        <dbReference type="ARBA" id="ARBA00023180"/>
    </source>
</evidence>
<dbReference type="InterPro" id="IPR014853">
    <property type="entry name" value="VWF/SSPO/ZAN-like_Cys-rich_dom"/>
</dbReference>